<evidence type="ECO:0000313" key="2">
    <source>
        <dbReference type="EMBL" id="MFC0200586.1"/>
    </source>
</evidence>
<dbReference type="SMART" id="SM00507">
    <property type="entry name" value="HNHc"/>
    <property type="match status" value="1"/>
</dbReference>
<evidence type="ECO:0000313" key="3">
    <source>
        <dbReference type="Proteomes" id="UP001589795"/>
    </source>
</evidence>
<dbReference type="EMBL" id="JBHLWQ010000086">
    <property type="protein sequence ID" value="MFC0200586.1"/>
    <property type="molecule type" value="Genomic_DNA"/>
</dbReference>
<dbReference type="GO" id="GO:0004519">
    <property type="term" value="F:endonuclease activity"/>
    <property type="evidence" value="ECO:0007669"/>
    <property type="project" value="UniProtKB-KW"/>
</dbReference>
<gene>
    <name evidence="2" type="ORF">ACFFIZ_09715</name>
</gene>
<proteinExistence type="predicted"/>
<keyword evidence="3" id="KW-1185">Reference proteome</keyword>
<keyword evidence="2" id="KW-0540">Nuclease</keyword>
<feature type="domain" description="HNH nuclease" evidence="1">
    <location>
        <begin position="26"/>
        <end position="76"/>
    </location>
</feature>
<dbReference type="Proteomes" id="UP001589795">
    <property type="component" value="Unassembled WGS sequence"/>
</dbReference>
<dbReference type="InterPro" id="IPR003615">
    <property type="entry name" value="HNH_nuc"/>
</dbReference>
<evidence type="ECO:0000259" key="1">
    <source>
        <dbReference type="SMART" id="SM00507"/>
    </source>
</evidence>
<accession>A0ABV6CMY4</accession>
<sequence length="86" mass="10151">MRARKKRHDQNRPSSSARGYNGEWRKLRAEFLREHPFCAFCGAPAEHVDHKVRHRGDKALLLSWVNLQSLCAHCHNSIKQRMEERC</sequence>
<dbReference type="RefSeq" id="WP_265507300.1">
    <property type="nucleotide sequence ID" value="NZ_JAOTBE010000028.1"/>
</dbReference>
<organism evidence="2 3">
    <name type="scientific">Paracoccus rhizosphaerae</name>
    <dbReference type="NCBI Taxonomy" id="1133347"/>
    <lineage>
        <taxon>Bacteria</taxon>
        <taxon>Pseudomonadati</taxon>
        <taxon>Pseudomonadota</taxon>
        <taxon>Alphaproteobacteria</taxon>
        <taxon>Rhodobacterales</taxon>
        <taxon>Paracoccaceae</taxon>
        <taxon>Paracoccus</taxon>
    </lineage>
</organism>
<dbReference type="CDD" id="cd00085">
    <property type="entry name" value="HNHc"/>
    <property type="match status" value="1"/>
</dbReference>
<name>A0ABV6CMY4_9RHOB</name>
<dbReference type="Gene3D" id="1.10.30.50">
    <property type="match status" value="1"/>
</dbReference>
<dbReference type="Pfam" id="PF01844">
    <property type="entry name" value="HNH"/>
    <property type="match status" value="1"/>
</dbReference>
<keyword evidence="2" id="KW-0378">Hydrolase</keyword>
<comment type="caution">
    <text evidence="2">The sequence shown here is derived from an EMBL/GenBank/DDBJ whole genome shotgun (WGS) entry which is preliminary data.</text>
</comment>
<keyword evidence="2" id="KW-0255">Endonuclease</keyword>
<reference evidence="2 3" key="1">
    <citation type="submission" date="2024-09" db="EMBL/GenBank/DDBJ databases">
        <authorList>
            <person name="Sun Q."/>
            <person name="Mori K."/>
        </authorList>
    </citation>
    <scope>NUCLEOTIDE SEQUENCE [LARGE SCALE GENOMIC DNA]</scope>
    <source>
        <strain evidence="2 3">CCM 7904</strain>
    </source>
</reference>
<protein>
    <submittedName>
        <fullName evidence="2">HNH endonuclease</fullName>
    </submittedName>
</protein>
<dbReference type="InterPro" id="IPR002711">
    <property type="entry name" value="HNH"/>
</dbReference>